<sequence>MQNTIEREITMKASKERIYEAIANPEYVTQWFPETLEGSYTVGEQPIFGFGDHGKNQICVIAAQPHEYFAYRWVPGASNFLGDVLTVPNTLIEFRIAELADGTCKVTLTESGFADLPTELMEAAYKQNSGGWDFMLDRLEKYIETV</sequence>
<proteinExistence type="inferred from homology"/>
<dbReference type="Gene3D" id="3.30.530.20">
    <property type="match status" value="1"/>
</dbReference>
<dbReference type="Pfam" id="PF08327">
    <property type="entry name" value="AHSA1"/>
    <property type="match status" value="1"/>
</dbReference>
<protein>
    <submittedName>
        <fullName evidence="3">Uncharacterized protein YndB with AHSA1/START domain</fullName>
    </submittedName>
</protein>
<dbReference type="InParanoid" id="A0A395JKE9"/>
<dbReference type="EMBL" id="QNRT01000004">
    <property type="protein sequence ID" value="RBP49362.1"/>
    <property type="molecule type" value="Genomic_DNA"/>
</dbReference>
<organism evidence="3 4">
    <name type="scientific">Arenicella xantha</name>
    <dbReference type="NCBI Taxonomy" id="644221"/>
    <lineage>
        <taxon>Bacteria</taxon>
        <taxon>Pseudomonadati</taxon>
        <taxon>Pseudomonadota</taxon>
        <taxon>Gammaproteobacteria</taxon>
        <taxon>Arenicellales</taxon>
        <taxon>Arenicellaceae</taxon>
        <taxon>Arenicella</taxon>
    </lineage>
</organism>
<comment type="similarity">
    <text evidence="1">Belongs to the AHA1 family.</text>
</comment>
<dbReference type="SUPFAM" id="SSF55961">
    <property type="entry name" value="Bet v1-like"/>
    <property type="match status" value="1"/>
</dbReference>
<dbReference type="InterPro" id="IPR023393">
    <property type="entry name" value="START-like_dom_sf"/>
</dbReference>
<reference evidence="3 4" key="1">
    <citation type="submission" date="2018-06" db="EMBL/GenBank/DDBJ databases">
        <title>Genomic Encyclopedia of Type Strains, Phase IV (KMG-IV): sequencing the most valuable type-strain genomes for metagenomic binning, comparative biology and taxonomic classification.</title>
        <authorList>
            <person name="Goeker M."/>
        </authorList>
    </citation>
    <scope>NUCLEOTIDE SEQUENCE [LARGE SCALE GENOMIC DNA]</scope>
    <source>
        <strain evidence="3 4">DSM 24032</strain>
    </source>
</reference>
<name>A0A395JKE9_9GAMM</name>
<gene>
    <name evidence="3" type="ORF">DFR28_104293</name>
</gene>
<evidence type="ECO:0000313" key="3">
    <source>
        <dbReference type="EMBL" id="RBP49362.1"/>
    </source>
</evidence>
<dbReference type="RefSeq" id="WP_113955221.1">
    <property type="nucleotide sequence ID" value="NZ_QNRT01000004.1"/>
</dbReference>
<keyword evidence="4" id="KW-1185">Reference proteome</keyword>
<dbReference type="CDD" id="cd08898">
    <property type="entry name" value="SRPBCC_CalC_Aha1-like_5"/>
    <property type="match status" value="1"/>
</dbReference>
<comment type="caution">
    <text evidence="3">The sequence shown here is derived from an EMBL/GenBank/DDBJ whole genome shotgun (WGS) entry which is preliminary data.</text>
</comment>
<feature type="domain" description="Activator of Hsp90 ATPase homologue 1/2-like C-terminal" evidence="2">
    <location>
        <begin position="12"/>
        <end position="144"/>
    </location>
</feature>
<dbReference type="Proteomes" id="UP000253083">
    <property type="component" value="Unassembled WGS sequence"/>
</dbReference>
<dbReference type="AlphaFoldDB" id="A0A395JKE9"/>
<dbReference type="InterPro" id="IPR013538">
    <property type="entry name" value="ASHA1/2-like_C"/>
</dbReference>
<evidence type="ECO:0000313" key="4">
    <source>
        <dbReference type="Proteomes" id="UP000253083"/>
    </source>
</evidence>
<evidence type="ECO:0000256" key="1">
    <source>
        <dbReference type="ARBA" id="ARBA00006817"/>
    </source>
</evidence>
<accession>A0A395JKE9</accession>
<evidence type="ECO:0000259" key="2">
    <source>
        <dbReference type="Pfam" id="PF08327"/>
    </source>
</evidence>
<dbReference type="OrthoDB" id="191189at2"/>